<accession>A0ABW3KCK5</accession>
<dbReference type="Pfam" id="PF12969">
    <property type="entry name" value="DUF3857"/>
    <property type="match status" value="1"/>
</dbReference>
<keyword evidence="1" id="KW-0812">Transmembrane</keyword>
<feature type="transmembrane region" description="Helical" evidence="1">
    <location>
        <begin position="748"/>
        <end position="766"/>
    </location>
</feature>
<organism evidence="3 4">
    <name type="scientific">Ohtaekwangia kribbensis</name>
    <dbReference type="NCBI Taxonomy" id="688913"/>
    <lineage>
        <taxon>Bacteria</taxon>
        <taxon>Pseudomonadati</taxon>
        <taxon>Bacteroidota</taxon>
        <taxon>Cytophagia</taxon>
        <taxon>Cytophagales</taxon>
        <taxon>Fulvivirgaceae</taxon>
        <taxon>Ohtaekwangia</taxon>
    </lineage>
</organism>
<feature type="transmembrane region" description="Helical" evidence="1">
    <location>
        <begin position="655"/>
        <end position="675"/>
    </location>
</feature>
<dbReference type="RefSeq" id="WP_377585938.1">
    <property type="nucleotide sequence ID" value="NZ_JBHTKA010000016.1"/>
</dbReference>
<evidence type="ECO:0000313" key="3">
    <source>
        <dbReference type="EMBL" id="MFD1003341.1"/>
    </source>
</evidence>
<dbReference type="InterPro" id="IPR019690">
    <property type="entry name" value="DUF2569"/>
</dbReference>
<dbReference type="SUPFAM" id="SSF54001">
    <property type="entry name" value="Cysteine proteinases"/>
    <property type="match status" value="1"/>
</dbReference>
<evidence type="ECO:0000256" key="1">
    <source>
        <dbReference type="SAM" id="Phobius"/>
    </source>
</evidence>
<comment type="caution">
    <text evidence="3">The sequence shown here is derived from an EMBL/GenBank/DDBJ whole genome shotgun (WGS) entry which is preliminary data.</text>
</comment>
<dbReference type="InterPro" id="IPR024618">
    <property type="entry name" value="DUF3857"/>
</dbReference>
<keyword evidence="1" id="KW-0472">Membrane</keyword>
<dbReference type="Gene3D" id="2.60.40.3140">
    <property type="match status" value="1"/>
</dbReference>
<keyword evidence="4" id="KW-1185">Reference proteome</keyword>
<dbReference type="Gene3D" id="3.10.620.30">
    <property type="match status" value="1"/>
</dbReference>
<evidence type="ECO:0000313" key="4">
    <source>
        <dbReference type="Proteomes" id="UP001597112"/>
    </source>
</evidence>
<sequence>MRLPACACWKTVVFILFAFIPVSIFAQHVSIRSAPAWVTPHRPDVGAKPNAKDAAGSYYLLIDKQSHVEKQTDFFHYAYKLITSEGVQEMSDISVAFDPSFQKLTFHQCIIHRDGKTIGKLSAGNIRTIQREESMDRYLYDGSLSAVINLQDVRVGDIIEYAYSIEGYNPVYEGHYTNIVYFDFTVPYEQFKERIIFPAGKKIYVKYFNDEVKPEVRTVGTSTEYQWSLHRVNAAVSESNEPSWYEGYRFAQVTDFKDWTEVAAWATKQFEVTEREQKQLQSKTDELFKGLDKPALILKAIRFVQDEVRYLGFESGLNSHKPHAPLNVFEQRFGDCKDKSLLLTTILNIYGVEAYPMLVSTTLRDHTSERLPSHTIFNHCVAQIVYDGKSIFIDPTINNQGGSLDNYYFPTYGQGLVVSAKSTDLRTLPDPVKSSINEEHTIDVAEIDGEAILTVQTIYKGVEADIQRSDFASRSVDQIQKDYITFYTNLYPNIAVIDTVRMEDNRETNTVTIHEKYKVPGIWTTRDGDEDKLYAEFYPLTLENYFNVPKLQTRKVPYRLAFPLSYEHTIRVNLPEAWTITPDNKNIESPYYKYDYYVSYNENDHTLILQTLYNTKSDHIPASAMTSFVEDHGVMMKNLSYNLSYDKSLANASGISWFAVVVSLVAFVIAAWFALRLYNYYDPEPELTRINGQPIGGWLVLIAIGLIITPFRIIYELFFATSFYDEITWVSGWRQENYTLVGLTIFELVYNITIVVFAVLLIVLFFERRSSLPKLIIIYFWLNVAISVIDTLIGWKYFSDITQRNEMFKTVFRNLIAAAIWIPYFNTSTRVRETFVERSGTSDDSSEIISSDSDTQQM</sequence>
<reference evidence="4" key="1">
    <citation type="journal article" date="2019" name="Int. J. Syst. Evol. Microbiol.">
        <title>The Global Catalogue of Microorganisms (GCM) 10K type strain sequencing project: providing services to taxonomists for standard genome sequencing and annotation.</title>
        <authorList>
            <consortium name="The Broad Institute Genomics Platform"/>
            <consortium name="The Broad Institute Genome Sequencing Center for Infectious Disease"/>
            <person name="Wu L."/>
            <person name="Ma J."/>
        </authorList>
    </citation>
    <scope>NUCLEOTIDE SEQUENCE [LARGE SCALE GENOMIC DNA]</scope>
    <source>
        <strain evidence="4">CCUG 58938</strain>
    </source>
</reference>
<gene>
    <name evidence="3" type="ORF">ACFQ21_28705</name>
</gene>
<keyword evidence="1" id="KW-1133">Transmembrane helix</keyword>
<name>A0ABW3KCK5_9BACT</name>
<dbReference type="Proteomes" id="UP001597112">
    <property type="component" value="Unassembled WGS sequence"/>
</dbReference>
<feature type="domain" description="DUF3857" evidence="2">
    <location>
        <begin position="71"/>
        <end position="234"/>
    </location>
</feature>
<dbReference type="InterPro" id="IPR038765">
    <property type="entry name" value="Papain-like_cys_pep_sf"/>
</dbReference>
<proteinExistence type="predicted"/>
<evidence type="ECO:0000259" key="2">
    <source>
        <dbReference type="Pfam" id="PF12969"/>
    </source>
</evidence>
<feature type="transmembrane region" description="Helical" evidence="1">
    <location>
        <begin position="810"/>
        <end position="827"/>
    </location>
</feature>
<feature type="transmembrane region" description="Helical" evidence="1">
    <location>
        <begin position="778"/>
        <end position="798"/>
    </location>
</feature>
<dbReference type="Pfam" id="PF10754">
    <property type="entry name" value="DUF2569"/>
    <property type="match status" value="1"/>
</dbReference>
<dbReference type="EMBL" id="JBHTKA010000016">
    <property type="protein sequence ID" value="MFD1003341.1"/>
    <property type="molecule type" value="Genomic_DNA"/>
</dbReference>
<protein>
    <submittedName>
        <fullName evidence="3">DUF3857 domain-containing protein</fullName>
    </submittedName>
</protein>
<feature type="transmembrane region" description="Helical" evidence="1">
    <location>
        <begin position="695"/>
        <end position="715"/>
    </location>
</feature>